<dbReference type="OrthoDB" id="9806398at2"/>
<keyword evidence="8" id="KW-1133">Transmembrane helix</keyword>
<feature type="transmembrane region" description="Helical" evidence="8">
    <location>
        <begin position="138"/>
        <end position="158"/>
    </location>
</feature>
<sequence>MARQERPGRRMARERGWWPAHRFLVLRRLTQASVLGLFLLGPLAGWWIVKGNLASSLTLGVLPLSDPYLLVQSLAAGHAVGVTAWVGALIVLSAYLLLGGRVYCAWVCPINAVTDTAAWLRRRLGITHTAKFSRSTRYWLLAATLAMALVTGSLAWEWVNPVSIVFRSLVFGIGLAWGVIVAIFLFDLLVARRGWCSHLCPMGAFYSLPGHLALLRVNAGGRERCDDCMDCYAVCPEPQVISPALKPRDESASAVIRSAQCTNCARCIDVCSQDVFAFGSRFVATEPTRDRHKREIAP</sequence>
<dbReference type="InterPro" id="IPR017896">
    <property type="entry name" value="4Fe4S_Fe-S-bd"/>
</dbReference>
<dbReference type="InterPro" id="IPR051684">
    <property type="entry name" value="Electron_Trans/Redox"/>
</dbReference>
<dbReference type="PROSITE" id="PS00198">
    <property type="entry name" value="4FE4S_FER_1"/>
    <property type="match status" value="1"/>
</dbReference>
<evidence type="ECO:0000256" key="4">
    <source>
        <dbReference type="ARBA" id="ARBA00022737"/>
    </source>
</evidence>
<reference evidence="10 11" key="1">
    <citation type="submission" date="2016-10" db="EMBL/GenBank/DDBJ databases">
        <authorList>
            <person name="de Groot N.N."/>
        </authorList>
    </citation>
    <scope>NUCLEOTIDE SEQUENCE [LARGE SCALE GENOMIC DNA]</scope>
    <source>
        <strain evidence="10 11">CGMCC 1.6133</strain>
    </source>
</reference>
<evidence type="ECO:0000256" key="3">
    <source>
        <dbReference type="ARBA" id="ARBA00022723"/>
    </source>
</evidence>
<keyword evidence="5" id="KW-0249">Electron transport</keyword>
<evidence type="ECO:0000256" key="6">
    <source>
        <dbReference type="ARBA" id="ARBA00023004"/>
    </source>
</evidence>
<organism evidence="10 11">
    <name type="scientific">Billgrantia gudaonensis</name>
    <dbReference type="NCBI Taxonomy" id="376427"/>
    <lineage>
        <taxon>Bacteria</taxon>
        <taxon>Pseudomonadati</taxon>
        <taxon>Pseudomonadota</taxon>
        <taxon>Gammaproteobacteria</taxon>
        <taxon>Oceanospirillales</taxon>
        <taxon>Halomonadaceae</taxon>
        <taxon>Billgrantia</taxon>
    </lineage>
</organism>
<dbReference type="PANTHER" id="PTHR30176">
    <property type="entry name" value="FERREDOXIN-TYPE PROTEIN NAPH"/>
    <property type="match status" value="1"/>
</dbReference>
<evidence type="ECO:0000256" key="8">
    <source>
        <dbReference type="SAM" id="Phobius"/>
    </source>
</evidence>
<keyword evidence="8" id="KW-0472">Membrane</keyword>
<gene>
    <name evidence="10" type="ORF">SAMN04487954_102327</name>
</gene>
<feature type="transmembrane region" description="Helical" evidence="8">
    <location>
        <begin position="32"/>
        <end position="49"/>
    </location>
</feature>
<evidence type="ECO:0000256" key="5">
    <source>
        <dbReference type="ARBA" id="ARBA00022982"/>
    </source>
</evidence>
<dbReference type="AlphaFoldDB" id="A0A1G8Q7Z7"/>
<dbReference type="NCBIfam" id="TIGR02163">
    <property type="entry name" value="napH"/>
    <property type="match status" value="1"/>
</dbReference>
<accession>A0A1G8Q7Z7</accession>
<keyword evidence="11" id="KW-1185">Reference proteome</keyword>
<dbReference type="EMBL" id="FNES01000002">
    <property type="protein sequence ID" value="SDJ00912.1"/>
    <property type="molecule type" value="Genomic_DNA"/>
</dbReference>
<feature type="transmembrane region" description="Helical" evidence="8">
    <location>
        <begin position="69"/>
        <end position="98"/>
    </location>
</feature>
<evidence type="ECO:0000313" key="11">
    <source>
        <dbReference type="Proteomes" id="UP000198525"/>
    </source>
</evidence>
<dbReference type="GO" id="GO:0005886">
    <property type="term" value="C:plasma membrane"/>
    <property type="evidence" value="ECO:0007669"/>
    <property type="project" value="TreeGrafter"/>
</dbReference>
<dbReference type="GO" id="GO:0051539">
    <property type="term" value="F:4 iron, 4 sulfur cluster binding"/>
    <property type="evidence" value="ECO:0007669"/>
    <property type="project" value="UniProtKB-KW"/>
</dbReference>
<evidence type="ECO:0000256" key="2">
    <source>
        <dbReference type="ARBA" id="ARBA00022485"/>
    </source>
</evidence>
<keyword evidence="2" id="KW-0004">4Fe-4S</keyword>
<dbReference type="GO" id="GO:0046872">
    <property type="term" value="F:metal ion binding"/>
    <property type="evidence" value="ECO:0007669"/>
    <property type="project" value="UniProtKB-KW"/>
</dbReference>
<dbReference type="SUPFAM" id="SSF54862">
    <property type="entry name" value="4Fe-4S ferredoxins"/>
    <property type="match status" value="1"/>
</dbReference>
<dbReference type="NCBIfam" id="NF007013">
    <property type="entry name" value="PRK09477.1"/>
    <property type="match status" value="1"/>
</dbReference>
<dbReference type="PANTHER" id="PTHR30176:SF3">
    <property type="entry name" value="FERREDOXIN-TYPE PROTEIN NAPH"/>
    <property type="match status" value="1"/>
</dbReference>
<dbReference type="Pfam" id="PF12838">
    <property type="entry name" value="Fer4_7"/>
    <property type="match status" value="1"/>
</dbReference>
<proteinExistence type="predicted"/>
<feature type="transmembrane region" description="Helical" evidence="8">
    <location>
        <begin position="164"/>
        <end position="186"/>
    </location>
</feature>
<evidence type="ECO:0000256" key="1">
    <source>
        <dbReference type="ARBA" id="ARBA00022448"/>
    </source>
</evidence>
<dbReference type="STRING" id="376427.SAMN04487954_102327"/>
<dbReference type="RefSeq" id="WP_089683175.1">
    <property type="nucleotide sequence ID" value="NZ_FNES01000002.1"/>
</dbReference>
<protein>
    <submittedName>
        <fullName evidence="10">Ferredoxin-type protein NapH</fullName>
    </submittedName>
</protein>
<keyword evidence="3" id="KW-0479">Metal-binding</keyword>
<keyword evidence="7" id="KW-0411">Iron-sulfur</keyword>
<evidence type="ECO:0000259" key="9">
    <source>
        <dbReference type="PROSITE" id="PS51379"/>
    </source>
</evidence>
<dbReference type="Proteomes" id="UP000198525">
    <property type="component" value="Unassembled WGS sequence"/>
</dbReference>
<dbReference type="Gene3D" id="3.30.70.20">
    <property type="match status" value="1"/>
</dbReference>
<name>A0A1G8Q7Z7_9GAMM</name>
<keyword evidence="4" id="KW-0677">Repeat</keyword>
<evidence type="ECO:0000313" key="10">
    <source>
        <dbReference type="EMBL" id="SDJ00912.1"/>
    </source>
</evidence>
<dbReference type="PROSITE" id="PS51379">
    <property type="entry name" value="4FE4S_FER_2"/>
    <property type="match status" value="2"/>
</dbReference>
<keyword evidence="6" id="KW-0408">Iron</keyword>
<keyword evidence="1" id="KW-0813">Transport</keyword>
<keyword evidence="8" id="KW-0812">Transmembrane</keyword>
<feature type="domain" description="4Fe-4S ferredoxin-type" evidence="9">
    <location>
        <begin position="252"/>
        <end position="281"/>
    </location>
</feature>
<feature type="domain" description="4Fe-4S ferredoxin-type" evidence="9">
    <location>
        <begin position="213"/>
        <end position="246"/>
    </location>
</feature>
<evidence type="ECO:0000256" key="7">
    <source>
        <dbReference type="ARBA" id="ARBA00023014"/>
    </source>
</evidence>
<dbReference type="InterPro" id="IPR017900">
    <property type="entry name" value="4Fe4S_Fe_S_CS"/>
</dbReference>
<dbReference type="Pfam" id="PF12801">
    <property type="entry name" value="Fer4_5"/>
    <property type="match status" value="2"/>
</dbReference>
<dbReference type="InterPro" id="IPR011886">
    <property type="entry name" value="NapH_MauN"/>
</dbReference>